<dbReference type="AlphaFoldDB" id="A0A1V6WUW5"/>
<dbReference type="Proteomes" id="UP000191691">
    <property type="component" value="Unassembled WGS sequence"/>
</dbReference>
<feature type="non-terminal residue" evidence="1">
    <location>
        <position position="136"/>
    </location>
</feature>
<evidence type="ECO:0000313" key="1">
    <source>
        <dbReference type="EMBL" id="OQE66661.1"/>
    </source>
</evidence>
<dbReference type="EMBL" id="MOOB01000182">
    <property type="protein sequence ID" value="OQE66661.1"/>
    <property type="molecule type" value="Genomic_DNA"/>
</dbReference>
<keyword evidence="2" id="KW-1185">Reference proteome</keyword>
<comment type="caution">
    <text evidence="1">The sequence shown here is derived from an EMBL/GenBank/DDBJ whole genome shotgun (WGS) entry which is preliminary data.</text>
</comment>
<proteinExistence type="predicted"/>
<evidence type="ECO:0000313" key="2">
    <source>
        <dbReference type="Proteomes" id="UP000191691"/>
    </source>
</evidence>
<sequence length="136" mass="15184">MSVPCELALVQHASHVAKPELAALGDLRVRIVFDLERKIVNLYTPRPARNLLHRSQGLSATHASHAAWKKLFAMGDHLARTALRREEKSAHSIWNLTRRFVQEKEAHGPACRVAYGKFVAPAESLLVEHVLVVGLK</sequence>
<accession>A0A1V6WUW5</accession>
<organism evidence="1 2">
    <name type="scientific">Penicillium nalgiovense</name>
    <dbReference type="NCBI Taxonomy" id="60175"/>
    <lineage>
        <taxon>Eukaryota</taxon>
        <taxon>Fungi</taxon>
        <taxon>Dikarya</taxon>
        <taxon>Ascomycota</taxon>
        <taxon>Pezizomycotina</taxon>
        <taxon>Eurotiomycetes</taxon>
        <taxon>Eurotiomycetidae</taxon>
        <taxon>Eurotiales</taxon>
        <taxon>Aspergillaceae</taxon>
        <taxon>Penicillium</taxon>
    </lineage>
</organism>
<protein>
    <submittedName>
        <fullName evidence="1">Uncharacterized protein</fullName>
    </submittedName>
</protein>
<name>A0A1V6WUW5_PENNA</name>
<reference evidence="2" key="1">
    <citation type="journal article" date="2017" name="Nat. Microbiol.">
        <title>Global analysis of biosynthetic gene clusters reveals vast potential of secondary metabolite production in Penicillium species.</title>
        <authorList>
            <person name="Nielsen J.C."/>
            <person name="Grijseels S."/>
            <person name="Prigent S."/>
            <person name="Ji B."/>
            <person name="Dainat J."/>
            <person name="Nielsen K.F."/>
            <person name="Frisvad J.C."/>
            <person name="Workman M."/>
            <person name="Nielsen J."/>
        </authorList>
    </citation>
    <scope>NUCLEOTIDE SEQUENCE [LARGE SCALE GENOMIC DNA]</scope>
    <source>
        <strain evidence="2">IBT 13039</strain>
    </source>
</reference>
<gene>
    <name evidence="1" type="ORF">PENNAL_c0182G10842</name>
</gene>